<feature type="active site" description="Proton acceptor" evidence="5">
    <location>
        <position position="62"/>
    </location>
</feature>
<dbReference type="EMBL" id="CP000449">
    <property type="protein sequence ID" value="ABI66749.1"/>
    <property type="molecule type" value="Genomic_DNA"/>
</dbReference>
<comment type="catalytic activity">
    <reaction evidence="1 7">
        <text>dTDP-4-dehydro-6-deoxy-alpha-D-glucose = dTDP-4-dehydro-beta-L-rhamnose</text>
        <dbReference type="Rhea" id="RHEA:16969"/>
        <dbReference type="ChEBI" id="CHEBI:57649"/>
        <dbReference type="ChEBI" id="CHEBI:62830"/>
        <dbReference type="EC" id="5.1.3.13"/>
    </reaction>
</comment>
<dbReference type="NCBIfam" id="TIGR01221">
    <property type="entry name" value="rmlC"/>
    <property type="match status" value="1"/>
</dbReference>
<dbReference type="OrthoDB" id="9800680at2"/>
<evidence type="ECO:0000256" key="6">
    <source>
        <dbReference type="PIRSR" id="PIRSR600888-3"/>
    </source>
</evidence>
<dbReference type="PANTHER" id="PTHR21047">
    <property type="entry name" value="DTDP-6-DEOXY-D-GLUCOSE-3,5 EPIMERASE"/>
    <property type="match status" value="1"/>
</dbReference>
<keyword evidence="7 8" id="KW-0413">Isomerase</keyword>
<comment type="similarity">
    <text evidence="7">Belongs to the dTDP-4-dehydrorhamnose 3,5-epimerase family.</text>
</comment>
<evidence type="ECO:0000256" key="1">
    <source>
        <dbReference type="ARBA" id="ARBA00001298"/>
    </source>
</evidence>
<dbReference type="STRING" id="394221.Mmar10_2457"/>
<dbReference type="Gene3D" id="2.60.120.10">
    <property type="entry name" value="Jelly Rolls"/>
    <property type="match status" value="1"/>
</dbReference>
<name>Q0ALU4_MARMM</name>
<dbReference type="InterPro" id="IPR000888">
    <property type="entry name" value="RmlC-like"/>
</dbReference>
<evidence type="ECO:0000313" key="8">
    <source>
        <dbReference type="EMBL" id="ABI66749.1"/>
    </source>
</evidence>
<dbReference type="GO" id="GO:0019305">
    <property type="term" value="P:dTDP-rhamnose biosynthetic process"/>
    <property type="evidence" value="ECO:0007669"/>
    <property type="project" value="UniProtKB-UniRule"/>
</dbReference>
<feature type="active site" description="Proton donor" evidence="5">
    <location>
        <position position="132"/>
    </location>
</feature>
<dbReference type="HOGENOM" id="CLU_090940_1_1_5"/>
<comment type="function">
    <text evidence="2 7">Catalyzes the epimerization of the C3' and C5'positions of dTDP-6-deoxy-D-xylo-4-hexulose, forming dTDP-6-deoxy-L-lyxo-4-hexulose.</text>
</comment>
<dbReference type="InterPro" id="IPR011051">
    <property type="entry name" value="RmlC_Cupin_sf"/>
</dbReference>
<reference evidence="8 9" key="1">
    <citation type="submission" date="2006-08" db="EMBL/GenBank/DDBJ databases">
        <title>Complete sequence of Maricaulis maris MCS10.</title>
        <authorList>
            <consortium name="US DOE Joint Genome Institute"/>
            <person name="Copeland A."/>
            <person name="Lucas S."/>
            <person name="Lapidus A."/>
            <person name="Barry K."/>
            <person name="Detter J.C."/>
            <person name="Glavina del Rio T."/>
            <person name="Hammon N."/>
            <person name="Israni S."/>
            <person name="Dalin E."/>
            <person name="Tice H."/>
            <person name="Pitluck S."/>
            <person name="Saunders E."/>
            <person name="Brettin T."/>
            <person name="Bruce D."/>
            <person name="Han C."/>
            <person name="Tapia R."/>
            <person name="Gilna P."/>
            <person name="Schmutz J."/>
            <person name="Larimer F."/>
            <person name="Land M."/>
            <person name="Hauser L."/>
            <person name="Kyrpides N."/>
            <person name="Mikhailova N."/>
            <person name="Viollier P."/>
            <person name="Stephens C."/>
            <person name="Richardson P."/>
        </authorList>
    </citation>
    <scope>NUCLEOTIDE SEQUENCE [LARGE SCALE GENOMIC DNA]</scope>
    <source>
        <strain evidence="8 9">MCS10</strain>
    </source>
</reference>
<accession>Q0ALU4</accession>
<evidence type="ECO:0000256" key="7">
    <source>
        <dbReference type="RuleBase" id="RU364069"/>
    </source>
</evidence>
<gene>
    <name evidence="8" type="ordered locus">Mmar10_2457</name>
</gene>
<comment type="subunit">
    <text evidence="7">Homodimer.</text>
</comment>
<dbReference type="PANTHER" id="PTHR21047:SF2">
    <property type="entry name" value="THYMIDINE DIPHOSPHO-4-KETO-RHAMNOSE 3,5-EPIMERASE"/>
    <property type="match status" value="1"/>
</dbReference>
<dbReference type="KEGG" id="mmr:Mmar10_2457"/>
<evidence type="ECO:0000256" key="5">
    <source>
        <dbReference type="PIRSR" id="PIRSR600888-1"/>
    </source>
</evidence>
<sequence>MELQRLDIPDVIVVTPRRFEDDRGYFSETYNETVFAEAGIGARFVQDNHSCSLQAGTVRGLHYQSLPHAQGKLVRVTSGAIIDVVVDVRRGSPHFGQHVKAEISAEKGSQIWVPAGFLHGFITLQPNTHVTYKVTDFYDAGCDGSVLWSDPALGIDWGIGQSDAILSDKDAEAQSWQEFSSPFLYPPA</sequence>
<dbReference type="eggNOG" id="COG1898">
    <property type="taxonomic scope" value="Bacteria"/>
</dbReference>
<dbReference type="UniPathway" id="UPA00124"/>
<evidence type="ECO:0000256" key="3">
    <source>
        <dbReference type="ARBA" id="ARBA00012098"/>
    </source>
</evidence>
<dbReference type="Pfam" id="PF00908">
    <property type="entry name" value="dTDP_sugar_isom"/>
    <property type="match status" value="1"/>
</dbReference>
<evidence type="ECO:0000256" key="2">
    <source>
        <dbReference type="ARBA" id="ARBA00001997"/>
    </source>
</evidence>
<evidence type="ECO:0000313" key="9">
    <source>
        <dbReference type="Proteomes" id="UP000001964"/>
    </source>
</evidence>
<evidence type="ECO:0000256" key="4">
    <source>
        <dbReference type="ARBA" id="ARBA00019595"/>
    </source>
</evidence>
<dbReference type="GO" id="GO:0008830">
    <property type="term" value="F:dTDP-4-dehydrorhamnose 3,5-epimerase activity"/>
    <property type="evidence" value="ECO:0007669"/>
    <property type="project" value="UniProtKB-UniRule"/>
</dbReference>
<dbReference type="Proteomes" id="UP000001964">
    <property type="component" value="Chromosome"/>
</dbReference>
<dbReference type="GO" id="GO:0000271">
    <property type="term" value="P:polysaccharide biosynthetic process"/>
    <property type="evidence" value="ECO:0007669"/>
    <property type="project" value="TreeGrafter"/>
</dbReference>
<dbReference type="GO" id="GO:0005829">
    <property type="term" value="C:cytosol"/>
    <property type="evidence" value="ECO:0007669"/>
    <property type="project" value="TreeGrafter"/>
</dbReference>
<proteinExistence type="inferred from homology"/>
<comment type="pathway">
    <text evidence="7">Carbohydrate biosynthesis; dTDP-L-rhamnose biosynthesis.</text>
</comment>
<dbReference type="InterPro" id="IPR014710">
    <property type="entry name" value="RmlC-like_jellyroll"/>
</dbReference>
<dbReference type="EC" id="5.1.3.13" evidence="3 7"/>
<feature type="site" description="Participates in a stacking interaction with the thymidine ring of dTDP-4-oxo-6-deoxyglucose" evidence="6">
    <location>
        <position position="138"/>
    </location>
</feature>
<protein>
    <recommendedName>
        <fullName evidence="4 7">dTDP-4-dehydrorhamnose 3,5-epimerase</fullName>
        <ecNumber evidence="3 7">5.1.3.13</ecNumber>
    </recommendedName>
    <alternativeName>
        <fullName evidence="7">Thymidine diphospho-4-keto-rhamnose 3,5-epimerase</fullName>
    </alternativeName>
</protein>
<dbReference type="AlphaFoldDB" id="Q0ALU4"/>
<organism evidence="8 9">
    <name type="scientific">Maricaulis maris (strain MCS10)</name>
    <name type="common">Caulobacter maris</name>
    <dbReference type="NCBI Taxonomy" id="394221"/>
    <lineage>
        <taxon>Bacteria</taxon>
        <taxon>Pseudomonadati</taxon>
        <taxon>Pseudomonadota</taxon>
        <taxon>Alphaproteobacteria</taxon>
        <taxon>Maricaulales</taxon>
        <taxon>Maricaulaceae</taxon>
        <taxon>Maricaulis</taxon>
    </lineage>
</organism>
<dbReference type="SUPFAM" id="SSF51182">
    <property type="entry name" value="RmlC-like cupins"/>
    <property type="match status" value="1"/>
</dbReference>
<dbReference type="CDD" id="cd00438">
    <property type="entry name" value="cupin_RmlC"/>
    <property type="match status" value="1"/>
</dbReference>
<keyword evidence="9" id="KW-1185">Reference proteome</keyword>
<dbReference type="RefSeq" id="WP_011644394.1">
    <property type="nucleotide sequence ID" value="NC_008347.1"/>
</dbReference>